<dbReference type="AlphaFoldDB" id="A0AAN7JEW3"/>
<protein>
    <submittedName>
        <fullName evidence="2">Uncharacterized protein</fullName>
    </submittedName>
</protein>
<comment type="caution">
    <text evidence="2">The sequence shown here is derived from an EMBL/GenBank/DDBJ whole genome shotgun (WGS) entry which is preliminary data.</text>
</comment>
<sequence>MIYILREREKQSCVKLKVMLCSIYYHPCPELSVCPPPPSVYINKKKQIPLFPTSSSSSSWVSNNESGGTASTSKNSSSSRREIEVTTGSSARGRRLLKIREEKRKRQLDNLHNYPAWAKVLEDACKHDHELRAILADSIGNPDLMRKRVEERVRKKGRDFHKSKTGSILAFKVSFRDFNPLDSYIWFELYGAPSDRDVDLIGGVIQSWYVMGRLGAFNSANLQLANSSMEYNPLYDANKGFNVMPSSFHDISDVEFQDNWGRFWVDLGTSDYFAIDVLLNCLTVLSSDYLGIQQIVFGGQCMGDWEEGMTNPDFGYKYFKI</sequence>
<gene>
    <name evidence="2" type="ORF">RGQ29_002264</name>
</gene>
<organism evidence="2 3">
    <name type="scientific">Quercus rubra</name>
    <name type="common">Northern red oak</name>
    <name type="synonym">Quercus borealis</name>
    <dbReference type="NCBI Taxonomy" id="3512"/>
    <lineage>
        <taxon>Eukaryota</taxon>
        <taxon>Viridiplantae</taxon>
        <taxon>Streptophyta</taxon>
        <taxon>Embryophyta</taxon>
        <taxon>Tracheophyta</taxon>
        <taxon>Spermatophyta</taxon>
        <taxon>Magnoliopsida</taxon>
        <taxon>eudicotyledons</taxon>
        <taxon>Gunneridae</taxon>
        <taxon>Pentapetalae</taxon>
        <taxon>rosids</taxon>
        <taxon>fabids</taxon>
        <taxon>Fagales</taxon>
        <taxon>Fagaceae</taxon>
        <taxon>Quercus</taxon>
    </lineage>
</organism>
<dbReference type="PANTHER" id="PTHR46737">
    <property type="entry name" value="OS02G0827600 PROTEIN"/>
    <property type="match status" value="1"/>
</dbReference>
<accession>A0AAN7JEW3</accession>
<evidence type="ECO:0000313" key="2">
    <source>
        <dbReference type="EMBL" id="KAK4608801.1"/>
    </source>
</evidence>
<proteinExistence type="predicted"/>
<dbReference type="Pfam" id="PF12049">
    <property type="entry name" value="DUF3531"/>
    <property type="match status" value="1"/>
</dbReference>
<dbReference type="PANTHER" id="PTHR46737:SF2">
    <property type="entry name" value="OS02G0827600 PROTEIN"/>
    <property type="match status" value="1"/>
</dbReference>
<dbReference type="Proteomes" id="UP001324115">
    <property type="component" value="Unassembled WGS sequence"/>
</dbReference>
<evidence type="ECO:0000313" key="3">
    <source>
        <dbReference type="Proteomes" id="UP001324115"/>
    </source>
</evidence>
<dbReference type="EMBL" id="JAXUIC010000001">
    <property type="protein sequence ID" value="KAK4608801.1"/>
    <property type="molecule type" value="Genomic_DNA"/>
</dbReference>
<name>A0AAN7JEW3_QUERU</name>
<dbReference type="InterPro" id="IPR021920">
    <property type="entry name" value="DUF3531"/>
</dbReference>
<feature type="region of interest" description="Disordered" evidence="1">
    <location>
        <begin position="52"/>
        <end position="89"/>
    </location>
</feature>
<keyword evidence="3" id="KW-1185">Reference proteome</keyword>
<evidence type="ECO:0000256" key="1">
    <source>
        <dbReference type="SAM" id="MobiDB-lite"/>
    </source>
</evidence>
<feature type="compositionally biased region" description="Low complexity" evidence="1">
    <location>
        <begin position="54"/>
        <end position="78"/>
    </location>
</feature>
<reference evidence="2 3" key="1">
    <citation type="journal article" date="2023" name="G3 (Bethesda)">
        <title>A haplotype-resolved chromosome-scale genome for Quercus rubra L. provides insights into the genetics of adaptive traits for red oak species.</title>
        <authorList>
            <person name="Kapoor B."/>
            <person name="Jenkins J."/>
            <person name="Schmutz J."/>
            <person name="Zhebentyayeva T."/>
            <person name="Kuelheim C."/>
            <person name="Coggeshall M."/>
            <person name="Heim C."/>
            <person name="Lasky J.R."/>
            <person name="Leites L."/>
            <person name="Islam-Faridi N."/>
            <person name="Romero-Severson J."/>
            <person name="DeLeo V.L."/>
            <person name="Lucas S.M."/>
            <person name="Lazic D."/>
            <person name="Gailing O."/>
            <person name="Carlson J."/>
            <person name="Staton M."/>
        </authorList>
    </citation>
    <scope>NUCLEOTIDE SEQUENCE [LARGE SCALE GENOMIC DNA]</scope>
    <source>
        <strain evidence="2">Pseudo-F2</strain>
    </source>
</reference>